<protein>
    <submittedName>
        <fullName evidence="4">Sugar or nucleoside kinase, ribokinase family</fullName>
    </submittedName>
</protein>
<evidence type="ECO:0000313" key="4">
    <source>
        <dbReference type="EMBL" id="SDZ73919.1"/>
    </source>
</evidence>
<dbReference type="Pfam" id="PF00294">
    <property type="entry name" value="PfkB"/>
    <property type="match status" value="1"/>
</dbReference>
<organism evidence="4 5">
    <name type="scientific">Bowdeniella nasicola</name>
    <dbReference type="NCBI Taxonomy" id="208480"/>
    <lineage>
        <taxon>Bacteria</taxon>
        <taxon>Bacillati</taxon>
        <taxon>Actinomycetota</taxon>
        <taxon>Actinomycetes</taxon>
        <taxon>Actinomycetales</taxon>
        <taxon>Actinomycetaceae</taxon>
        <taxon>Bowdeniella</taxon>
    </lineage>
</organism>
<dbReference type="AlphaFoldDB" id="A0A1H3VGM5"/>
<dbReference type="GO" id="GO:0016301">
    <property type="term" value="F:kinase activity"/>
    <property type="evidence" value="ECO:0007669"/>
    <property type="project" value="UniProtKB-KW"/>
</dbReference>
<evidence type="ECO:0000313" key="5">
    <source>
        <dbReference type="Proteomes" id="UP000199288"/>
    </source>
</evidence>
<reference evidence="5" key="1">
    <citation type="submission" date="2016-10" db="EMBL/GenBank/DDBJ databases">
        <authorList>
            <person name="Varghese N."/>
            <person name="Submissions S."/>
        </authorList>
    </citation>
    <scope>NUCLEOTIDE SEQUENCE [LARGE SCALE GENOMIC DNA]</scope>
    <source>
        <strain evidence="5">KPR-1</strain>
    </source>
</reference>
<sequence>MVMPRVVHTAQALVDIVAEVPHLPNRGDNVNAATVNRYAGGAVTILLAAARLGANCAHAGAIGSGPNGDLIRQVLAAEGIDYGDDPVGGKDTGECFVMVEPSAERTFVTTYGAERDISAASLSRTTVQPADFVCVSGYSLYDPTKDPLLSYLEQLPSKARVVLDPGAPFAGFAPELRERMCAMTSVWTSNADEARDFSGADDLSRAMVAIADRLPDDAVVVVRDGEAGCQVLVDGEIVDCPGYPRTPVDTNGAGDTHTGAMLGLVARGMSWVDAAQSANGAGAIKVTRRGPSSAPNLAEVGGFLAQEGEESLAAKVAALG</sequence>
<keyword evidence="2 4" id="KW-0418">Kinase</keyword>
<proteinExistence type="predicted"/>
<dbReference type="InterPro" id="IPR002173">
    <property type="entry name" value="Carboh/pur_kinase_PfkB_CS"/>
</dbReference>
<dbReference type="Gene3D" id="3.40.1190.20">
    <property type="match status" value="1"/>
</dbReference>
<keyword evidence="5" id="KW-1185">Reference proteome</keyword>
<evidence type="ECO:0000259" key="3">
    <source>
        <dbReference type="Pfam" id="PF00294"/>
    </source>
</evidence>
<dbReference type="SUPFAM" id="SSF53613">
    <property type="entry name" value="Ribokinase-like"/>
    <property type="match status" value="1"/>
</dbReference>
<dbReference type="InterPro" id="IPR011611">
    <property type="entry name" value="PfkB_dom"/>
</dbReference>
<evidence type="ECO:0000256" key="2">
    <source>
        <dbReference type="ARBA" id="ARBA00022777"/>
    </source>
</evidence>
<dbReference type="InterPro" id="IPR029056">
    <property type="entry name" value="Ribokinase-like"/>
</dbReference>
<feature type="domain" description="Carbohydrate kinase PfkB" evidence="3">
    <location>
        <begin position="5"/>
        <end position="293"/>
    </location>
</feature>
<dbReference type="PROSITE" id="PS00584">
    <property type="entry name" value="PFKB_KINASES_2"/>
    <property type="match status" value="1"/>
</dbReference>
<dbReference type="PANTHER" id="PTHR10584:SF166">
    <property type="entry name" value="RIBOKINASE"/>
    <property type="match status" value="1"/>
</dbReference>
<dbReference type="GO" id="GO:0005829">
    <property type="term" value="C:cytosol"/>
    <property type="evidence" value="ECO:0007669"/>
    <property type="project" value="TreeGrafter"/>
</dbReference>
<keyword evidence="1" id="KW-0808">Transferase</keyword>
<dbReference type="Proteomes" id="UP000199288">
    <property type="component" value="Unassembled WGS sequence"/>
</dbReference>
<evidence type="ECO:0000256" key="1">
    <source>
        <dbReference type="ARBA" id="ARBA00022679"/>
    </source>
</evidence>
<name>A0A1H3VGM5_9ACTO</name>
<dbReference type="EMBL" id="FNQV01000001">
    <property type="protein sequence ID" value="SDZ73919.1"/>
    <property type="molecule type" value="Genomic_DNA"/>
</dbReference>
<gene>
    <name evidence="4" type="ORF">SAMN02910418_00051</name>
</gene>
<accession>A0A1H3VGM5</accession>
<dbReference type="PANTHER" id="PTHR10584">
    <property type="entry name" value="SUGAR KINASE"/>
    <property type="match status" value="1"/>
</dbReference>